<organism evidence="1">
    <name type="scientific">marine metagenome</name>
    <dbReference type="NCBI Taxonomy" id="408172"/>
    <lineage>
        <taxon>unclassified sequences</taxon>
        <taxon>metagenomes</taxon>
        <taxon>ecological metagenomes</taxon>
    </lineage>
</organism>
<evidence type="ECO:0000313" key="1">
    <source>
        <dbReference type="EMBL" id="SVB59998.1"/>
    </source>
</evidence>
<reference evidence="1" key="1">
    <citation type="submission" date="2018-05" db="EMBL/GenBank/DDBJ databases">
        <authorList>
            <person name="Lanie J.A."/>
            <person name="Ng W.-L."/>
            <person name="Kazmierczak K.M."/>
            <person name="Andrzejewski T.M."/>
            <person name="Davidsen T.M."/>
            <person name="Wayne K.J."/>
            <person name="Tettelin H."/>
            <person name="Glass J.I."/>
            <person name="Rusch D."/>
            <person name="Podicherti R."/>
            <person name="Tsui H.-C.T."/>
            <person name="Winkler M.E."/>
        </authorList>
    </citation>
    <scope>NUCLEOTIDE SEQUENCE</scope>
</reference>
<accession>A0A382FA80</accession>
<dbReference type="EMBL" id="UINC01048897">
    <property type="protein sequence ID" value="SVB59998.1"/>
    <property type="molecule type" value="Genomic_DNA"/>
</dbReference>
<gene>
    <name evidence="1" type="ORF">METZ01_LOCUS212852</name>
</gene>
<protein>
    <submittedName>
        <fullName evidence="1">Uncharacterized protein</fullName>
    </submittedName>
</protein>
<sequence length="41" mass="4613">METTETINEQDRQAVEQIAASREKIEQELGRVIIGQKAAVE</sequence>
<feature type="non-terminal residue" evidence="1">
    <location>
        <position position="41"/>
    </location>
</feature>
<dbReference type="AlphaFoldDB" id="A0A382FA80"/>
<name>A0A382FA80_9ZZZZ</name>
<proteinExistence type="predicted"/>